<proteinExistence type="predicted"/>
<keyword evidence="2" id="KW-1185">Reference proteome</keyword>
<reference evidence="1 2" key="1">
    <citation type="submission" date="2019-04" db="EMBL/GenBank/DDBJ databases">
        <title>Herbidospora sp. NEAU-GS14.nov., a novel actinomycete isolated from soil.</title>
        <authorList>
            <person name="Han L."/>
        </authorList>
    </citation>
    <scope>NUCLEOTIDE SEQUENCE [LARGE SCALE GENOMIC DNA]</scope>
    <source>
        <strain evidence="1 2">NEAU-GS14</strain>
    </source>
</reference>
<dbReference type="OrthoDB" id="4328496at2"/>
<accession>A0A4V5V0D3</accession>
<dbReference type="GO" id="GO:0016853">
    <property type="term" value="F:isomerase activity"/>
    <property type="evidence" value="ECO:0007669"/>
    <property type="project" value="UniProtKB-KW"/>
</dbReference>
<evidence type="ECO:0000313" key="1">
    <source>
        <dbReference type="EMBL" id="TKK83723.1"/>
    </source>
</evidence>
<dbReference type="NCBIfam" id="NF035938">
    <property type="entry name" value="EboA_domain"/>
    <property type="match status" value="1"/>
</dbReference>
<protein>
    <submittedName>
        <fullName evidence="1">Sugar phosphate isomerase</fullName>
    </submittedName>
</protein>
<dbReference type="Proteomes" id="UP000308705">
    <property type="component" value="Unassembled WGS sequence"/>
</dbReference>
<dbReference type="AlphaFoldDB" id="A0A4V5V0D3"/>
<organism evidence="1 2">
    <name type="scientific">Herbidospora galbida</name>
    <dbReference type="NCBI Taxonomy" id="2575442"/>
    <lineage>
        <taxon>Bacteria</taxon>
        <taxon>Bacillati</taxon>
        <taxon>Actinomycetota</taxon>
        <taxon>Actinomycetes</taxon>
        <taxon>Streptosporangiales</taxon>
        <taxon>Streptosporangiaceae</taxon>
        <taxon>Herbidospora</taxon>
    </lineage>
</organism>
<dbReference type="RefSeq" id="WP_137250909.1">
    <property type="nucleotide sequence ID" value="NZ_SZQA01000042.1"/>
</dbReference>
<dbReference type="EMBL" id="SZQA01000042">
    <property type="protein sequence ID" value="TKK83723.1"/>
    <property type="molecule type" value="Genomic_DNA"/>
</dbReference>
<sequence>MTPDDLRAALDLTPEAEEWLSTARSQVADDPAKLAVLFPAAGRKVGRGALESLTGWTADDAARALLLDALPRPKAAAVSRAYTDGDNAEKRAVLRALPILGLGDEGLPLVRDALRTNDTRLVAAAMGPYAAAHLDDEGWRHGVLKCVFVGVPLAAVAGLADRADAELARMLADFAKEREAAGRVVPDDVHLVLNLVDQES</sequence>
<evidence type="ECO:0000313" key="2">
    <source>
        <dbReference type="Proteomes" id="UP000308705"/>
    </source>
</evidence>
<dbReference type="InterPro" id="IPR047715">
    <property type="entry name" value="EboA_dom"/>
</dbReference>
<gene>
    <name evidence="1" type="ORF">FDA94_32585</name>
</gene>
<keyword evidence="1" id="KW-0413">Isomerase</keyword>
<name>A0A4V5V0D3_9ACTN</name>
<comment type="caution">
    <text evidence="1">The sequence shown here is derived from an EMBL/GenBank/DDBJ whole genome shotgun (WGS) entry which is preliminary data.</text>
</comment>